<evidence type="ECO:0000313" key="5">
    <source>
        <dbReference type="EMBL" id="RFU84154.1"/>
    </source>
</evidence>
<dbReference type="AlphaFoldDB" id="A0A372LZN5"/>
<dbReference type="InterPro" id="IPR001845">
    <property type="entry name" value="HTH_ArsR_DNA-bd_dom"/>
</dbReference>
<keyword evidence="2" id="KW-0238">DNA-binding</keyword>
<comment type="caution">
    <text evidence="5">The sequence shown here is derived from an EMBL/GenBank/DDBJ whole genome shotgun (WGS) entry which is preliminary data.</text>
</comment>
<dbReference type="RefSeq" id="WP_128558243.1">
    <property type="nucleotide sequence ID" value="NZ_QUAK01000124.1"/>
</dbReference>
<protein>
    <submittedName>
        <fullName evidence="5">Transcriptional regulator</fullName>
    </submittedName>
</protein>
<dbReference type="InterPro" id="IPR051011">
    <property type="entry name" value="Metal_resp_trans_reg"/>
</dbReference>
<sequence>MIDFVLGVEDLADTRFAMSPLHETVLSLRVLREPGLSAIHLPWRRAVLERITARDGAGALDAEETDLLRALVARRRTIPDFLTPRPETFAPSYDEQLAEVRRVPPERVRRDLVAAHAPDPLPPVLQDAVAGTDESLARFRDGLCDVLARYWNVALAPQWRQMRLVLEADMTYRARQLAVGGARSLFADMHPNLRWRDGVLQVRGLIGPDRSNPSRGGLLLLPSVFAHKPTPPLDPGEPPRLLYPSRGVATLWTAPEPVDAAALGALLGAPRTRLLLLLETPLATVEIARRLRVTPSAVSQHLRVLHATGLVTRARDGRQVLYRRSGLGDRLAEFGTGTGTG</sequence>
<dbReference type="CDD" id="cd00090">
    <property type="entry name" value="HTH_ARSR"/>
    <property type="match status" value="1"/>
</dbReference>
<name>A0A372LZN5_9ACTN</name>
<dbReference type="GO" id="GO:0003677">
    <property type="term" value="F:DNA binding"/>
    <property type="evidence" value="ECO:0007669"/>
    <property type="project" value="UniProtKB-KW"/>
</dbReference>
<dbReference type="EMBL" id="QUAK01000124">
    <property type="protein sequence ID" value="RFU84154.1"/>
    <property type="molecule type" value="Genomic_DNA"/>
</dbReference>
<keyword evidence="6" id="KW-1185">Reference proteome</keyword>
<accession>A0A372LZN5</accession>
<dbReference type="SUPFAM" id="SSF46785">
    <property type="entry name" value="Winged helix' DNA-binding domain"/>
    <property type="match status" value="1"/>
</dbReference>
<evidence type="ECO:0000256" key="3">
    <source>
        <dbReference type="ARBA" id="ARBA00023163"/>
    </source>
</evidence>
<dbReference type="PANTHER" id="PTHR43132:SF6">
    <property type="entry name" value="HTH-TYPE TRANSCRIPTIONAL REPRESSOR CZRA"/>
    <property type="match status" value="1"/>
</dbReference>
<evidence type="ECO:0000313" key="6">
    <source>
        <dbReference type="Proteomes" id="UP000263094"/>
    </source>
</evidence>
<dbReference type="SMART" id="SM00418">
    <property type="entry name" value="HTH_ARSR"/>
    <property type="match status" value="1"/>
</dbReference>
<reference evidence="5 6" key="1">
    <citation type="submission" date="2018-08" db="EMBL/GenBank/DDBJ databases">
        <title>Isolation, diversity and antifungal activity of Actinobacteria from wheat.</title>
        <authorList>
            <person name="Han C."/>
        </authorList>
    </citation>
    <scope>NUCLEOTIDE SEQUENCE [LARGE SCALE GENOMIC DNA]</scope>
    <source>
        <strain evidence="5 6">NEAU-YY421</strain>
    </source>
</reference>
<dbReference type="PRINTS" id="PR00778">
    <property type="entry name" value="HTHARSR"/>
</dbReference>
<feature type="domain" description="HTH arsR-type" evidence="4">
    <location>
        <begin position="251"/>
        <end position="341"/>
    </location>
</feature>
<dbReference type="GO" id="GO:0003700">
    <property type="term" value="F:DNA-binding transcription factor activity"/>
    <property type="evidence" value="ECO:0007669"/>
    <property type="project" value="InterPro"/>
</dbReference>
<gene>
    <name evidence="5" type="ORF">DY218_24235</name>
</gene>
<dbReference type="InterPro" id="IPR036388">
    <property type="entry name" value="WH-like_DNA-bd_sf"/>
</dbReference>
<keyword evidence="3" id="KW-0804">Transcription</keyword>
<keyword evidence="1" id="KW-0805">Transcription regulation</keyword>
<evidence type="ECO:0000259" key="4">
    <source>
        <dbReference type="PROSITE" id="PS50987"/>
    </source>
</evidence>
<dbReference type="Proteomes" id="UP000263094">
    <property type="component" value="Unassembled WGS sequence"/>
</dbReference>
<organism evidence="5 6">
    <name type="scientific">Streptomyces triticagri</name>
    <dbReference type="NCBI Taxonomy" id="2293568"/>
    <lineage>
        <taxon>Bacteria</taxon>
        <taxon>Bacillati</taxon>
        <taxon>Actinomycetota</taxon>
        <taxon>Actinomycetes</taxon>
        <taxon>Kitasatosporales</taxon>
        <taxon>Streptomycetaceae</taxon>
        <taxon>Streptomyces</taxon>
    </lineage>
</organism>
<dbReference type="OrthoDB" id="3460651at2"/>
<dbReference type="PROSITE" id="PS50987">
    <property type="entry name" value="HTH_ARSR_2"/>
    <property type="match status" value="1"/>
</dbReference>
<evidence type="ECO:0000256" key="2">
    <source>
        <dbReference type="ARBA" id="ARBA00023125"/>
    </source>
</evidence>
<dbReference type="PANTHER" id="PTHR43132">
    <property type="entry name" value="ARSENICAL RESISTANCE OPERON REPRESSOR ARSR-RELATED"/>
    <property type="match status" value="1"/>
</dbReference>
<proteinExistence type="predicted"/>
<dbReference type="Pfam" id="PF01022">
    <property type="entry name" value="HTH_5"/>
    <property type="match status" value="1"/>
</dbReference>
<evidence type="ECO:0000256" key="1">
    <source>
        <dbReference type="ARBA" id="ARBA00023015"/>
    </source>
</evidence>
<dbReference type="InterPro" id="IPR011991">
    <property type="entry name" value="ArsR-like_HTH"/>
</dbReference>
<dbReference type="Gene3D" id="1.10.10.10">
    <property type="entry name" value="Winged helix-like DNA-binding domain superfamily/Winged helix DNA-binding domain"/>
    <property type="match status" value="1"/>
</dbReference>
<dbReference type="InterPro" id="IPR036390">
    <property type="entry name" value="WH_DNA-bd_sf"/>
</dbReference>